<evidence type="ECO:0000313" key="2">
    <source>
        <dbReference type="Proteomes" id="UP000030661"/>
    </source>
</evidence>
<keyword evidence="2" id="KW-1185">Reference proteome</keyword>
<dbReference type="HOGENOM" id="CLU_069867_4_0_0"/>
<dbReference type="Proteomes" id="UP000030661">
    <property type="component" value="Unassembled WGS sequence"/>
</dbReference>
<dbReference type="EMBL" id="DF820473">
    <property type="protein sequence ID" value="GAK60463.1"/>
    <property type="molecule type" value="Genomic_DNA"/>
</dbReference>
<dbReference type="InterPro" id="IPR023393">
    <property type="entry name" value="START-like_dom_sf"/>
</dbReference>
<dbReference type="CDD" id="cd07822">
    <property type="entry name" value="SRPBCC_4"/>
    <property type="match status" value="1"/>
</dbReference>
<evidence type="ECO:0000313" key="1">
    <source>
        <dbReference type="EMBL" id="GAK60463.1"/>
    </source>
</evidence>
<organism evidence="1">
    <name type="scientific">Vecturithrix granuli</name>
    <dbReference type="NCBI Taxonomy" id="1499967"/>
    <lineage>
        <taxon>Bacteria</taxon>
        <taxon>Candidatus Moduliflexota</taxon>
        <taxon>Candidatus Vecturitrichia</taxon>
        <taxon>Candidatus Vecturitrichales</taxon>
        <taxon>Candidatus Vecturitrichaceae</taxon>
        <taxon>Candidatus Vecturithrix</taxon>
    </lineage>
</organism>
<dbReference type="AlphaFoldDB" id="A0A081C7A8"/>
<name>A0A081C7A8_VECG1</name>
<gene>
    <name evidence="1" type="ORF">U27_00360</name>
</gene>
<sequence>MKIIETDILIQSSPAKVWMVLTDFQRYPDWNPFIQEASGEVETGARLKVRIAPPGWKPMTIQPMVCTVSSGAELRWIGHLVFPGLFDGEHVFQIEQAGQDQVRFRQSEQFRGILVPFFPSTLYERTRRGFEAMNQALKETVEKLHGKES</sequence>
<dbReference type="Pfam" id="PF10604">
    <property type="entry name" value="Polyketide_cyc2"/>
    <property type="match status" value="1"/>
</dbReference>
<dbReference type="eggNOG" id="COG4891">
    <property type="taxonomic scope" value="Bacteria"/>
</dbReference>
<reference evidence="1" key="1">
    <citation type="journal article" date="2015" name="PeerJ">
        <title>First genomic representation of candidate bacterial phylum KSB3 points to enhanced environmental sensing as a trigger of wastewater bulking.</title>
        <authorList>
            <person name="Sekiguchi Y."/>
            <person name="Ohashi A."/>
            <person name="Parks D.H."/>
            <person name="Yamauchi T."/>
            <person name="Tyson G.W."/>
            <person name="Hugenholtz P."/>
        </authorList>
    </citation>
    <scope>NUCLEOTIDE SEQUENCE [LARGE SCALE GENOMIC DNA]</scope>
</reference>
<protein>
    <submittedName>
        <fullName evidence="1">Activator of Hsp90 ATPase 1 family protein</fullName>
    </submittedName>
</protein>
<accession>A0A081C7A8</accession>
<dbReference type="Gene3D" id="3.30.530.20">
    <property type="match status" value="1"/>
</dbReference>
<proteinExistence type="predicted"/>
<dbReference type="PANTHER" id="PTHR36166">
    <property type="entry name" value="CHROMOSOME 9, WHOLE GENOME SHOTGUN SEQUENCE"/>
    <property type="match status" value="1"/>
</dbReference>
<dbReference type="SUPFAM" id="SSF55961">
    <property type="entry name" value="Bet v1-like"/>
    <property type="match status" value="1"/>
</dbReference>
<dbReference type="PANTHER" id="PTHR36166:SF1">
    <property type="entry name" value="SRPBCC DOMAIN-CONTAINING PROTEIN"/>
    <property type="match status" value="1"/>
</dbReference>
<dbReference type="STRING" id="1499967.U27_00360"/>
<dbReference type="InterPro" id="IPR019587">
    <property type="entry name" value="Polyketide_cyclase/dehydratase"/>
</dbReference>